<evidence type="ECO:0000256" key="1">
    <source>
        <dbReference type="ARBA" id="ARBA00022723"/>
    </source>
</evidence>
<evidence type="ECO:0000256" key="2">
    <source>
        <dbReference type="ARBA" id="ARBA00022801"/>
    </source>
</evidence>
<evidence type="ECO:0000256" key="3">
    <source>
        <dbReference type="PIRSR" id="PIRSR623088-1"/>
    </source>
</evidence>
<dbReference type="CDD" id="cd00077">
    <property type="entry name" value="HDc"/>
    <property type="match status" value="1"/>
</dbReference>
<dbReference type="InterPro" id="IPR003607">
    <property type="entry name" value="HD/PDEase_dom"/>
</dbReference>
<evidence type="ECO:0000259" key="5">
    <source>
        <dbReference type="PROSITE" id="PS51845"/>
    </source>
</evidence>
<keyword evidence="7" id="KW-1185">Reference proteome</keyword>
<feature type="active site" description="Proton donor" evidence="3">
    <location>
        <position position="56"/>
    </location>
</feature>
<dbReference type="GO" id="GO:0004114">
    <property type="term" value="F:3',5'-cyclic-nucleotide phosphodiesterase activity"/>
    <property type="evidence" value="ECO:0007669"/>
    <property type="project" value="InterPro"/>
</dbReference>
<accession>A0A4P9XT29</accession>
<proteinExistence type="predicted"/>
<feature type="non-terminal residue" evidence="6">
    <location>
        <position position="291"/>
    </location>
</feature>
<dbReference type="InterPro" id="IPR002073">
    <property type="entry name" value="PDEase_catalytic_dom"/>
</dbReference>
<dbReference type="AlphaFoldDB" id="A0A4P9XT29"/>
<feature type="binding site" evidence="4">
    <location>
        <position position="97"/>
    </location>
    <ligand>
        <name>Zn(2+)</name>
        <dbReference type="ChEBI" id="CHEBI:29105"/>
        <label>1</label>
    </ligand>
</feature>
<dbReference type="SUPFAM" id="SSF109604">
    <property type="entry name" value="HD-domain/PDEase-like"/>
    <property type="match status" value="1"/>
</dbReference>
<feature type="binding site" evidence="4">
    <location>
        <position position="60"/>
    </location>
    <ligand>
        <name>Zn(2+)</name>
        <dbReference type="ChEBI" id="CHEBI:29105"/>
        <label>1</label>
    </ligand>
</feature>
<dbReference type="Pfam" id="PF00233">
    <property type="entry name" value="PDEase_I"/>
    <property type="match status" value="1"/>
</dbReference>
<dbReference type="Proteomes" id="UP000271241">
    <property type="component" value="Unassembled WGS sequence"/>
</dbReference>
<dbReference type="InterPro" id="IPR036971">
    <property type="entry name" value="PDEase_catalytic_dom_sf"/>
</dbReference>
<organism evidence="6 7">
    <name type="scientific">Thamnocephalis sphaerospora</name>
    <dbReference type="NCBI Taxonomy" id="78915"/>
    <lineage>
        <taxon>Eukaryota</taxon>
        <taxon>Fungi</taxon>
        <taxon>Fungi incertae sedis</taxon>
        <taxon>Zoopagomycota</taxon>
        <taxon>Zoopagomycotina</taxon>
        <taxon>Zoopagomycetes</taxon>
        <taxon>Zoopagales</taxon>
        <taxon>Sigmoideomycetaceae</taxon>
        <taxon>Thamnocephalis</taxon>
    </lineage>
</organism>
<dbReference type="EMBL" id="KZ992524">
    <property type="protein sequence ID" value="RKP09303.1"/>
    <property type="molecule type" value="Genomic_DNA"/>
</dbReference>
<evidence type="ECO:0000313" key="7">
    <source>
        <dbReference type="Proteomes" id="UP000271241"/>
    </source>
</evidence>
<dbReference type="PANTHER" id="PTHR11347">
    <property type="entry name" value="CYCLIC NUCLEOTIDE PHOSPHODIESTERASE"/>
    <property type="match status" value="1"/>
</dbReference>
<dbReference type="InterPro" id="IPR023174">
    <property type="entry name" value="PDEase_CS"/>
</dbReference>
<dbReference type="PRINTS" id="PR00387">
    <property type="entry name" value="PDIESTERASE1"/>
</dbReference>
<dbReference type="InterPro" id="IPR023088">
    <property type="entry name" value="PDEase"/>
</dbReference>
<name>A0A4P9XT29_9FUNG</name>
<evidence type="ECO:0000313" key="6">
    <source>
        <dbReference type="EMBL" id="RKP09303.1"/>
    </source>
</evidence>
<evidence type="ECO:0000256" key="4">
    <source>
        <dbReference type="PIRSR" id="PIRSR623088-3"/>
    </source>
</evidence>
<dbReference type="OrthoDB" id="546632at2759"/>
<feature type="binding site" evidence="4">
    <location>
        <position position="97"/>
    </location>
    <ligand>
        <name>Zn(2+)</name>
        <dbReference type="ChEBI" id="CHEBI:29105"/>
        <label>2</label>
    </ligand>
</feature>
<dbReference type="GO" id="GO:0007165">
    <property type="term" value="P:signal transduction"/>
    <property type="evidence" value="ECO:0007669"/>
    <property type="project" value="InterPro"/>
</dbReference>
<keyword evidence="2" id="KW-0378">Hydrolase</keyword>
<gene>
    <name evidence="6" type="ORF">THASP1DRAFT_14461</name>
</gene>
<dbReference type="PROSITE" id="PS51845">
    <property type="entry name" value="PDEASE_I_2"/>
    <property type="match status" value="1"/>
</dbReference>
<feature type="binding site" evidence="4">
    <location>
        <position position="96"/>
    </location>
    <ligand>
        <name>Zn(2+)</name>
        <dbReference type="ChEBI" id="CHEBI:29105"/>
        <label>1</label>
    </ligand>
</feature>
<dbReference type="Gene3D" id="1.10.1300.10">
    <property type="entry name" value="3'5'-cyclic nucleotide phosphodiesterase, catalytic domain"/>
    <property type="match status" value="1"/>
</dbReference>
<reference evidence="7" key="1">
    <citation type="journal article" date="2018" name="Nat. Microbiol.">
        <title>Leveraging single-cell genomics to expand the fungal tree of life.</title>
        <authorList>
            <person name="Ahrendt S.R."/>
            <person name="Quandt C.A."/>
            <person name="Ciobanu D."/>
            <person name="Clum A."/>
            <person name="Salamov A."/>
            <person name="Andreopoulos B."/>
            <person name="Cheng J.F."/>
            <person name="Woyke T."/>
            <person name="Pelin A."/>
            <person name="Henrissat B."/>
            <person name="Reynolds N.K."/>
            <person name="Benny G.L."/>
            <person name="Smith M.E."/>
            <person name="James T.Y."/>
            <person name="Grigoriev I.V."/>
        </authorList>
    </citation>
    <scope>NUCLEOTIDE SEQUENCE [LARGE SCALE GENOMIC DNA]</scope>
    <source>
        <strain evidence="7">RSA 1356</strain>
    </source>
</reference>
<dbReference type="SMART" id="SM00471">
    <property type="entry name" value="HDc"/>
    <property type="match status" value="1"/>
</dbReference>
<feature type="binding site" evidence="4">
    <location>
        <position position="209"/>
    </location>
    <ligand>
        <name>Zn(2+)</name>
        <dbReference type="ChEBI" id="CHEBI:29105"/>
        <label>1</label>
    </ligand>
</feature>
<keyword evidence="1 4" id="KW-0479">Metal-binding</keyword>
<dbReference type="GO" id="GO:0046872">
    <property type="term" value="F:metal ion binding"/>
    <property type="evidence" value="ECO:0007669"/>
    <property type="project" value="UniProtKB-KW"/>
</dbReference>
<sequence>MPDSHLWSWSVSELYGVVIGMFRRLGIFPDTMPVAEGCLVAFLDDVRAGYLDNPYHSFAHGVDVASVVYNFLHMPYTMAWLTPLDRVSMMIAALCHDIGHPGLNNVYQVNARTELAQRYENISVLERYSCDLAKELLEKHDLLRWIPQSFAELETRMCETIVYTDMKFHFELLEQLHQLHGCSITAAPTDPLPSRQRSILCSILLHAADISNTARPWAVSKWWSESINAEFRHQSIREREEGLPLSPGLDRPDEEQLAGNIDFAELVRPFYVGLAELIPEMRPFLQNLDSN</sequence>
<dbReference type="PROSITE" id="PS00126">
    <property type="entry name" value="PDEASE_I_1"/>
    <property type="match status" value="1"/>
</dbReference>
<feature type="domain" description="PDEase" evidence="5">
    <location>
        <begin position="1"/>
        <end position="291"/>
    </location>
</feature>
<dbReference type="STRING" id="78915.A0A4P9XT29"/>
<protein>
    <recommendedName>
        <fullName evidence="5">PDEase domain-containing protein</fullName>
    </recommendedName>
</protein>